<comment type="caution">
    <text evidence="2">The sequence shown here is derived from an EMBL/GenBank/DDBJ whole genome shotgun (WGS) entry which is preliminary data.</text>
</comment>
<dbReference type="Proteomes" id="UP000293475">
    <property type="component" value="Unassembled WGS sequence"/>
</dbReference>
<proteinExistence type="predicted"/>
<organism evidence="2 3">
    <name type="scientific">Bifidobacterium longum subsp. longum</name>
    <dbReference type="NCBI Taxonomy" id="1679"/>
    <lineage>
        <taxon>Bacteria</taxon>
        <taxon>Bacillati</taxon>
        <taxon>Actinomycetota</taxon>
        <taxon>Actinomycetes</taxon>
        <taxon>Bifidobacteriales</taxon>
        <taxon>Bifidobacteriaceae</taxon>
        <taxon>Bifidobacterium</taxon>
    </lineage>
</organism>
<keyword evidence="1" id="KW-0472">Membrane</keyword>
<evidence type="ECO:0000256" key="1">
    <source>
        <dbReference type="SAM" id="Phobius"/>
    </source>
</evidence>
<sequence>MSAHVPASLFLTVGITQLGAAFLAGDINESPFLTNALKTPRTTMILASILHCVLLTVTLIDTDATAKTLSIDSGVGSFERIMVTIVYAMSGLSVFVMVAWAAIYLFWRISDRPARTPH</sequence>
<keyword evidence="1" id="KW-1133">Transmembrane helix</keyword>
<evidence type="ECO:0000313" key="3">
    <source>
        <dbReference type="Proteomes" id="UP000293475"/>
    </source>
</evidence>
<dbReference type="AlphaFoldDB" id="A0A4R0SB43"/>
<gene>
    <name evidence="2" type="ORF">MCC10004_0965</name>
</gene>
<reference evidence="2 3" key="1">
    <citation type="journal article" date="2018" name="Sci. Rep.">
        <title>Genomic diversity and distribution of Bifidobacterium longum subsp. longum across the human lifespan.</title>
        <authorList>
            <person name="Odamaki T."/>
            <person name="Bottacini F."/>
            <person name="Kato K."/>
            <person name="Mitsuyama E."/>
            <person name="Yoshida K."/>
            <person name="Horigome A."/>
            <person name="Xiao J.Z."/>
            <person name="van Sinderen D."/>
        </authorList>
    </citation>
    <scope>NUCLEOTIDE SEQUENCE [LARGE SCALE GENOMIC DNA]</scope>
    <source>
        <strain evidence="2 3">MCC10004</strain>
    </source>
</reference>
<feature type="transmembrane region" description="Helical" evidence="1">
    <location>
        <begin position="81"/>
        <end position="107"/>
    </location>
</feature>
<dbReference type="RefSeq" id="WP_131218907.1">
    <property type="nucleotide sequence ID" value="NZ_SHPO01000019.1"/>
</dbReference>
<keyword evidence="1" id="KW-0812">Transmembrane</keyword>
<protein>
    <submittedName>
        <fullName evidence="2">Uncharacterized protein</fullName>
    </submittedName>
</protein>
<accession>A0A4R0SB43</accession>
<feature type="transmembrane region" description="Helical" evidence="1">
    <location>
        <begin position="44"/>
        <end position="60"/>
    </location>
</feature>
<name>A0A4R0SB43_BIFLL</name>
<dbReference type="EMBL" id="SHPO01000019">
    <property type="protein sequence ID" value="TCD78058.1"/>
    <property type="molecule type" value="Genomic_DNA"/>
</dbReference>
<evidence type="ECO:0000313" key="2">
    <source>
        <dbReference type="EMBL" id="TCD78058.1"/>
    </source>
</evidence>